<keyword evidence="3" id="KW-0413">Isomerase</keyword>
<keyword evidence="4" id="KW-0170">Cobalt</keyword>
<dbReference type="InterPro" id="IPR016176">
    <property type="entry name" value="Cbl-dep_enz_cat"/>
</dbReference>
<dbReference type="SUPFAM" id="SSF51703">
    <property type="entry name" value="Cobalamin (vitamin B12)-dependent enzymes"/>
    <property type="match status" value="1"/>
</dbReference>
<gene>
    <name evidence="6" type="ORF">AJ81_03760</name>
</gene>
<keyword evidence="7" id="KW-1185">Reference proteome</keyword>
<dbReference type="InterPro" id="IPR036724">
    <property type="entry name" value="Cobalamin-bd_sf"/>
</dbReference>
<dbReference type="STRING" id="1123384.AJ81_03760"/>
<organism evidence="6 7">
    <name type="scientific">Pseudothermotoga hypogea DSM 11164 = NBRC 106472</name>
    <dbReference type="NCBI Taxonomy" id="1123384"/>
    <lineage>
        <taxon>Bacteria</taxon>
        <taxon>Thermotogati</taxon>
        <taxon>Thermotogota</taxon>
        <taxon>Thermotogae</taxon>
        <taxon>Thermotogales</taxon>
        <taxon>Thermotogaceae</taxon>
        <taxon>Pseudothermotoga</taxon>
    </lineage>
</organism>
<evidence type="ECO:0000256" key="2">
    <source>
        <dbReference type="ARBA" id="ARBA00022628"/>
    </source>
</evidence>
<evidence type="ECO:0000313" key="6">
    <source>
        <dbReference type="EMBL" id="AJC73476.1"/>
    </source>
</evidence>
<dbReference type="OrthoDB" id="5756833at2"/>
<dbReference type="CDD" id="cd02065">
    <property type="entry name" value="B12-binding_like"/>
    <property type="match status" value="1"/>
</dbReference>
<dbReference type="AlphaFoldDB" id="A0A0X1KQA3"/>
<evidence type="ECO:0000256" key="4">
    <source>
        <dbReference type="ARBA" id="ARBA00023285"/>
    </source>
</evidence>
<reference evidence="6 7" key="1">
    <citation type="submission" date="2014-01" db="EMBL/GenBank/DDBJ databases">
        <title>Genome sequencing of Thermotog hypogea.</title>
        <authorList>
            <person name="Zhang X."/>
            <person name="Alvare G."/>
            <person name="Fristensky B."/>
            <person name="Chen L."/>
            <person name="Suen T."/>
            <person name="Chen Q."/>
            <person name="Ma K."/>
        </authorList>
    </citation>
    <scope>NUCLEOTIDE SEQUENCE [LARGE SCALE GENOMIC DNA]</scope>
    <source>
        <strain evidence="6 7">DSM 11164</strain>
    </source>
</reference>
<dbReference type="Proteomes" id="UP000077469">
    <property type="component" value="Chromosome"/>
</dbReference>
<proteinExistence type="predicted"/>
<dbReference type="Gene3D" id="3.40.50.280">
    <property type="entry name" value="Cobalamin-binding domain"/>
    <property type="match status" value="1"/>
</dbReference>
<dbReference type="PATRIC" id="fig|1123384.7.peg.734"/>
<sequence>MKMIGASIGSCVHNVGLLNFLNLAKENGYETLYIGSAVPIEKLVEEIEKHDPDVVAMSYRLGAEALRNLLQTLEHLLKERGLLNKTYIFGGTVETASVARTFNFISKVFDGTEEMDEIVMFLRGEARKLQRMEIYPQRLGERIKFKSPFPLIRHHIGLQTLEETIKEIEKMADSQLLDVISIAPDQNCQQFFFEPEKMDPKQDGAGGAPIRTKEDFVRSYQASRRGNYPLVRCYAGTRHMVEFSKLLKETLNNAWAAIPLMWYSDLDRRSDRPLLEAIKENMEAIRWNGENDVPVEVTDSHQWALRLAHDAVEVAAAYLATFAAKKLGVKEYVQQFMLETPMGLSPKGDIAKMMAKRELVESLADENFKVYRMIRTGLMSMPADPDAAKGQIGVSMFYGMALEPHIVHVVAYCESVKRATAKEIIESVKIARRAINVALRGLSDPLADPWIRGEKERIKEEALQIIEAIKSLGGGSDEDLLNPDLLFEAVKIGILDAPALKGFSVAKGEVRTAIIDGQCRCVDENGRVISEKERLAKILGRSHE</sequence>
<comment type="cofactor">
    <cofactor evidence="1">
        <name>adenosylcob(III)alamin</name>
        <dbReference type="ChEBI" id="CHEBI:18408"/>
    </cofactor>
</comment>
<evidence type="ECO:0000256" key="1">
    <source>
        <dbReference type="ARBA" id="ARBA00001922"/>
    </source>
</evidence>
<name>A0A0X1KQA3_9THEM</name>
<dbReference type="KEGG" id="phy:AJ81_03760"/>
<evidence type="ECO:0000256" key="3">
    <source>
        <dbReference type="ARBA" id="ARBA00023235"/>
    </source>
</evidence>
<feature type="domain" description="B12-binding" evidence="5">
    <location>
        <begin position="1"/>
        <end position="129"/>
    </location>
</feature>
<protein>
    <submittedName>
        <fullName evidence="6">Methionine synthase</fullName>
    </submittedName>
</protein>
<dbReference type="GO" id="GO:0046872">
    <property type="term" value="F:metal ion binding"/>
    <property type="evidence" value="ECO:0007669"/>
    <property type="project" value="InterPro"/>
</dbReference>
<dbReference type="PROSITE" id="PS51332">
    <property type="entry name" value="B12_BINDING"/>
    <property type="match status" value="1"/>
</dbReference>
<dbReference type="GO" id="GO:0031419">
    <property type="term" value="F:cobalamin binding"/>
    <property type="evidence" value="ECO:0007669"/>
    <property type="project" value="UniProtKB-KW"/>
</dbReference>
<dbReference type="PaxDb" id="1123384-AJ81_03760"/>
<evidence type="ECO:0000259" key="5">
    <source>
        <dbReference type="PROSITE" id="PS51332"/>
    </source>
</evidence>
<dbReference type="SUPFAM" id="SSF52242">
    <property type="entry name" value="Cobalamin (vitamin B12)-binding domain"/>
    <property type="match status" value="1"/>
</dbReference>
<dbReference type="RefSeq" id="WP_031505269.1">
    <property type="nucleotide sequence ID" value="NC_022795.1"/>
</dbReference>
<dbReference type="Gene3D" id="3.20.20.240">
    <property type="entry name" value="Methylmalonyl-CoA mutase"/>
    <property type="match status" value="1"/>
</dbReference>
<keyword evidence="2" id="KW-0846">Cobalamin</keyword>
<dbReference type="GO" id="GO:0016853">
    <property type="term" value="F:isomerase activity"/>
    <property type="evidence" value="ECO:0007669"/>
    <property type="project" value="UniProtKB-KW"/>
</dbReference>
<evidence type="ECO:0000313" key="7">
    <source>
        <dbReference type="Proteomes" id="UP000077469"/>
    </source>
</evidence>
<accession>A0A0X1KQA3</accession>
<dbReference type="Pfam" id="PF02310">
    <property type="entry name" value="B12-binding"/>
    <property type="match status" value="1"/>
</dbReference>
<dbReference type="EMBL" id="CP007141">
    <property type="protein sequence ID" value="AJC73476.1"/>
    <property type="molecule type" value="Genomic_DNA"/>
</dbReference>
<dbReference type="InterPro" id="IPR006158">
    <property type="entry name" value="Cobalamin-bd"/>
</dbReference>